<dbReference type="AlphaFoldDB" id="A0AAW1F2S8"/>
<proteinExistence type="predicted"/>
<keyword evidence="3" id="KW-1185">Reference proteome</keyword>
<feature type="region of interest" description="Disordered" evidence="1">
    <location>
        <begin position="139"/>
        <end position="170"/>
    </location>
</feature>
<organism evidence="2 3">
    <name type="scientific">Zoarces viviparus</name>
    <name type="common">Viviparous eelpout</name>
    <name type="synonym">Blennius viviparus</name>
    <dbReference type="NCBI Taxonomy" id="48416"/>
    <lineage>
        <taxon>Eukaryota</taxon>
        <taxon>Metazoa</taxon>
        <taxon>Chordata</taxon>
        <taxon>Craniata</taxon>
        <taxon>Vertebrata</taxon>
        <taxon>Euteleostomi</taxon>
        <taxon>Actinopterygii</taxon>
        <taxon>Neopterygii</taxon>
        <taxon>Teleostei</taxon>
        <taxon>Neoteleostei</taxon>
        <taxon>Acanthomorphata</taxon>
        <taxon>Eupercaria</taxon>
        <taxon>Perciformes</taxon>
        <taxon>Cottioidei</taxon>
        <taxon>Zoarcales</taxon>
        <taxon>Zoarcidae</taxon>
        <taxon>Zoarcinae</taxon>
        <taxon>Zoarces</taxon>
    </lineage>
</organism>
<evidence type="ECO:0000313" key="3">
    <source>
        <dbReference type="Proteomes" id="UP001488805"/>
    </source>
</evidence>
<dbReference type="Proteomes" id="UP001488805">
    <property type="component" value="Unassembled WGS sequence"/>
</dbReference>
<evidence type="ECO:0000313" key="2">
    <source>
        <dbReference type="EMBL" id="KAK9528540.1"/>
    </source>
</evidence>
<accession>A0AAW1F2S8</accession>
<name>A0AAW1F2S8_ZOAVI</name>
<evidence type="ECO:0000256" key="1">
    <source>
        <dbReference type="SAM" id="MobiDB-lite"/>
    </source>
</evidence>
<dbReference type="EMBL" id="JBCEZU010000111">
    <property type="protein sequence ID" value="KAK9528540.1"/>
    <property type="molecule type" value="Genomic_DNA"/>
</dbReference>
<gene>
    <name evidence="2" type="ORF">VZT92_012693</name>
</gene>
<comment type="caution">
    <text evidence="2">The sequence shown here is derived from an EMBL/GenBank/DDBJ whole genome shotgun (WGS) entry which is preliminary data.</text>
</comment>
<reference evidence="2 3" key="1">
    <citation type="journal article" date="2024" name="Genome Biol. Evol.">
        <title>Chromosome-level genome assembly of the viviparous eelpout Zoarces viviparus.</title>
        <authorList>
            <person name="Fuhrmann N."/>
            <person name="Brasseur M.V."/>
            <person name="Bakowski C.E."/>
            <person name="Podsiadlowski L."/>
            <person name="Prost S."/>
            <person name="Krehenwinkel H."/>
            <person name="Mayer C."/>
        </authorList>
    </citation>
    <scope>NUCLEOTIDE SEQUENCE [LARGE SCALE GENOMIC DNA]</scope>
    <source>
        <strain evidence="2">NO-MEL_2022_Ind0_liver</strain>
    </source>
</reference>
<protein>
    <submittedName>
        <fullName evidence="2">Uncharacterized protein</fullName>
    </submittedName>
</protein>
<sequence length="170" mass="18373">MEKAFVTKDMKSFEYASPSELDRKFLGEQSLPSALLLEQLSTSRASNDTTADGSDPRLSILASLCLSSDPISPPPAFSMHNLNAQETHNCHLAVPLQAKSSTPHVLLGKPKKAAGFDRSYGDLTTSQMSWDVSLIKSENSPKPCLESSALEATWSPKPQSTQHSRAEASP</sequence>